<reference evidence="2 3" key="1">
    <citation type="submission" date="2009-08" db="EMBL/GenBank/DDBJ databases">
        <authorList>
            <person name="Weinstock G."/>
            <person name="Sodergren E."/>
            <person name="Clifton S."/>
            <person name="Fulton L."/>
            <person name="Fulton B."/>
            <person name="Courtney L."/>
            <person name="Fronick C."/>
            <person name="Harrison M."/>
            <person name="Strong C."/>
            <person name="Farmer C."/>
            <person name="Delahaunty K."/>
            <person name="Markovic C."/>
            <person name="Hall O."/>
            <person name="Minx P."/>
            <person name="Tomlinson C."/>
            <person name="Mitreva M."/>
            <person name="Nelson J."/>
            <person name="Hou S."/>
            <person name="Wollam A."/>
            <person name="Pepin K.H."/>
            <person name="Johnson M."/>
            <person name="Bhonagiri V."/>
            <person name="Nash W.E."/>
            <person name="Warren W."/>
            <person name="Chinwalla A."/>
            <person name="Mardis E.R."/>
            <person name="Wilson R.K."/>
        </authorList>
    </citation>
    <scope>NUCLEOTIDE SEQUENCE [LARGE SCALE GENOMIC DNA]</scope>
    <source>
        <strain evidence="2 3">L1-82</strain>
    </source>
</reference>
<dbReference type="InterPro" id="IPR013324">
    <property type="entry name" value="RNA_pol_sigma_r3/r4-like"/>
</dbReference>
<evidence type="ECO:0000259" key="1">
    <source>
        <dbReference type="Pfam" id="PF08281"/>
    </source>
</evidence>
<dbReference type="EMBL" id="ABYJ02000109">
    <property type="protein sequence ID" value="EEV00703.1"/>
    <property type="molecule type" value="Genomic_DNA"/>
</dbReference>
<dbReference type="Pfam" id="PF08281">
    <property type="entry name" value="Sigma70_r4_2"/>
    <property type="match status" value="1"/>
</dbReference>
<dbReference type="Proteomes" id="UP000004828">
    <property type="component" value="Unassembled WGS sequence"/>
</dbReference>
<protein>
    <submittedName>
        <fullName evidence="2">RNA polymerase sigma factor, sigma-70 family</fullName>
    </submittedName>
</protein>
<name>C7GC59_9FIRM</name>
<evidence type="ECO:0000313" key="3">
    <source>
        <dbReference type="Proteomes" id="UP000004828"/>
    </source>
</evidence>
<dbReference type="Gene3D" id="1.10.10.10">
    <property type="entry name" value="Winged helix-like DNA-binding domain superfamily/Winged helix DNA-binding domain"/>
    <property type="match status" value="1"/>
</dbReference>
<comment type="caution">
    <text evidence="2">The sequence shown here is derived from an EMBL/GenBank/DDBJ whole genome shotgun (WGS) entry which is preliminary data.</text>
</comment>
<feature type="domain" description="RNA polymerase sigma factor 70 region 4 type 2" evidence="1">
    <location>
        <begin position="130"/>
        <end position="170"/>
    </location>
</feature>
<evidence type="ECO:0000313" key="2">
    <source>
        <dbReference type="EMBL" id="EEV00703.1"/>
    </source>
</evidence>
<dbReference type="GO" id="GO:0016987">
    <property type="term" value="F:sigma factor activity"/>
    <property type="evidence" value="ECO:0007669"/>
    <property type="project" value="InterPro"/>
</dbReference>
<sequence length="186" mass="22020">MLFCYFKKFFDFFLIRVTNHPSVLSVSAERGKKPFRFSNFNLKGGEIMKPSSFENAIRLQFDCLARKVIGRTVKNYNKELARRAKHEISFCEIPELELNQLGVSDEYSLEFTSFDVFGTEVRVYDEKLCEAIKKLSERRRNVVLMFYFLELPDAEIAEILDISRNSVYRNRMCSLKLIRDMYEEEL</sequence>
<organism evidence="2 3">
    <name type="scientific">Roseburia intestinalis L1-82</name>
    <dbReference type="NCBI Taxonomy" id="536231"/>
    <lineage>
        <taxon>Bacteria</taxon>
        <taxon>Bacillati</taxon>
        <taxon>Bacillota</taxon>
        <taxon>Clostridia</taxon>
        <taxon>Lachnospirales</taxon>
        <taxon>Lachnospiraceae</taxon>
        <taxon>Roseburia</taxon>
    </lineage>
</organism>
<dbReference type="HOGENOM" id="CLU_089592_0_0_9"/>
<dbReference type="SUPFAM" id="SSF88659">
    <property type="entry name" value="Sigma3 and sigma4 domains of RNA polymerase sigma factors"/>
    <property type="match status" value="1"/>
</dbReference>
<dbReference type="InterPro" id="IPR013249">
    <property type="entry name" value="RNA_pol_sigma70_r4_t2"/>
</dbReference>
<dbReference type="InterPro" id="IPR036388">
    <property type="entry name" value="WH-like_DNA-bd_sf"/>
</dbReference>
<gene>
    <name evidence="2" type="ORF">ROSINTL182_07494</name>
</gene>
<proteinExistence type="predicted"/>
<accession>C7GC59</accession>
<dbReference type="GO" id="GO:0003677">
    <property type="term" value="F:DNA binding"/>
    <property type="evidence" value="ECO:0007669"/>
    <property type="project" value="InterPro"/>
</dbReference>
<dbReference type="GO" id="GO:0006352">
    <property type="term" value="P:DNA-templated transcription initiation"/>
    <property type="evidence" value="ECO:0007669"/>
    <property type="project" value="InterPro"/>
</dbReference>
<dbReference type="AlphaFoldDB" id="C7GC59"/>